<dbReference type="Proteomes" id="UP000578091">
    <property type="component" value="Unassembled WGS sequence"/>
</dbReference>
<evidence type="ECO:0000313" key="4">
    <source>
        <dbReference type="Proteomes" id="UP000578091"/>
    </source>
</evidence>
<sequence>MKATGYPTMLRLGLAIAAVLAPPALVRADEGAAIRDEALAQRINALDAEFFAAFNACDVDGHMAMVDEDVEFYHDKGGLTKGRSGMERMARERCANSRVTLRREVVEGSLKVYPVPGHGAIQEGSHRFYLTEEGDEERLVEIARFVHVWEHGESGWKIVRALSYDHRTP</sequence>
<organism evidence="3 4">
    <name type="scientific">Luteimonas salinisoli</name>
    <dbReference type="NCBI Taxonomy" id="2752307"/>
    <lineage>
        <taxon>Bacteria</taxon>
        <taxon>Pseudomonadati</taxon>
        <taxon>Pseudomonadota</taxon>
        <taxon>Gammaproteobacteria</taxon>
        <taxon>Lysobacterales</taxon>
        <taxon>Lysobacteraceae</taxon>
        <taxon>Luteimonas</taxon>
    </lineage>
</organism>
<dbReference type="Gene3D" id="3.10.450.50">
    <property type="match status" value="1"/>
</dbReference>
<gene>
    <name evidence="3" type="ORF">H0E84_17945</name>
</gene>
<feature type="domain" description="DUF4440" evidence="2">
    <location>
        <begin position="43"/>
        <end position="158"/>
    </location>
</feature>
<protein>
    <submittedName>
        <fullName evidence="3">Nuclear transport factor 2 family protein</fullName>
    </submittedName>
</protein>
<feature type="signal peptide" evidence="1">
    <location>
        <begin position="1"/>
        <end position="28"/>
    </location>
</feature>
<evidence type="ECO:0000313" key="3">
    <source>
        <dbReference type="EMBL" id="NZA28261.1"/>
    </source>
</evidence>
<keyword evidence="1" id="KW-0732">Signal</keyword>
<name>A0A853JFV7_9GAMM</name>
<dbReference type="SUPFAM" id="SSF54427">
    <property type="entry name" value="NTF2-like"/>
    <property type="match status" value="1"/>
</dbReference>
<accession>A0A853JFV7</accession>
<dbReference type="InterPro" id="IPR027843">
    <property type="entry name" value="DUF4440"/>
</dbReference>
<proteinExistence type="predicted"/>
<evidence type="ECO:0000256" key="1">
    <source>
        <dbReference type="SAM" id="SignalP"/>
    </source>
</evidence>
<dbReference type="AlphaFoldDB" id="A0A853JFV7"/>
<comment type="caution">
    <text evidence="3">The sequence shown here is derived from an EMBL/GenBank/DDBJ whole genome shotgun (WGS) entry which is preliminary data.</text>
</comment>
<dbReference type="EMBL" id="JACCKA010000091">
    <property type="protein sequence ID" value="NZA28261.1"/>
    <property type="molecule type" value="Genomic_DNA"/>
</dbReference>
<feature type="chain" id="PRO_5032662995" evidence="1">
    <location>
        <begin position="29"/>
        <end position="169"/>
    </location>
</feature>
<reference evidence="3 4" key="1">
    <citation type="submission" date="2020-07" db="EMBL/GenBank/DDBJ databases">
        <title>Luteimonas sp. SJ-92.</title>
        <authorList>
            <person name="Huang X.-X."/>
            <person name="Xu L."/>
            <person name="Sun J.-Q."/>
        </authorList>
    </citation>
    <scope>NUCLEOTIDE SEQUENCE [LARGE SCALE GENOMIC DNA]</scope>
    <source>
        <strain evidence="3 4">SJ-92</strain>
    </source>
</reference>
<keyword evidence="4" id="KW-1185">Reference proteome</keyword>
<dbReference type="RefSeq" id="WP_180680018.1">
    <property type="nucleotide sequence ID" value="NZ_JACCKA010000091.1"/>
</dbReference>
<dbReference type="Pfam" id="PF14534">
    <property type="entry name" value="DUF4440"/>
    <property type="match status" value="1"/>
</dbReference>
<evidence type="ECO:0000259" key="2">
    <source>
        <dbReference type="Pfam" id="PF14534"/>
    </source>
</evidence>
<dbReference type="InterPro" id="IPR032710">
    <property type="entry name" value="NTF2-like_dom_sf"/>
</dbReference>